<comment type="caution">
    <text evidence="3">The sequence shown here is derived from an EMBL/GenBank/DDBJ whole genome shotgun (WGS) entry which is preliminary data.</text>
</comment>
<evidence type="ECO:0008006" key="5">
    <source>
        <dbReference type="Google" id="ProtNLM"/>
    </source>
</evidence>
<evidence type="ECO:0000256" key="2">
    <source>
        <dbReference type="SAM" id="SignalP"/>
    </source>
</evidence>
<sequence length="206" mass="23002">MRFINRLAPAVMLLFFACGPKADTVTTDNISSPDSTSEAVINSPKDGTATSPEDENWKQVLPQEVKALLNRRYPGWEQPVLVKEVGRQMPPKAQGPLLVKADFDGNNKEDLALQVRYKEEVLMLAFLQQEASWQLHQLKKDILFNERGKLKSPFYLYLAKAGLRVRNANHPQPTATKVAAIGIGLDDNVTVFVYEAGSFQAFEVVD</sequence>
<keyword evidence="4" id="KW-1185">Reference proteome</keyword>
<feature type="signal peptide" evidence="2">
    <location>
        <begin position="1"/>
        <end position="22"/>
    </location>
</feature>
<keyword evidence="2" id="KW-0732">Signal</keyword>
<evidence type="ECO:0000313" key="3">
    <source>
        <dbReference type="EMBL" id="TXK49645.1"/>
    </source>
</evidence>
<dbReference type="Proteomes" id="UP000321926">
    <property type="component" value="Unassembled WGS sequence"/>
</dbReference>
<dbReference type="OrthoDB" id="851070at2"/>
<gene>
    <name evidence="3" type="ORF">FVR03_06015</name>
</gene>
<feature type="region of interest" description="Disordered" evidence="1">
    <location>
        <begin position="25"/>
        <end position="54"/>
    </location>
</feature>
<dbReference type="PROSITE" id="PS51257">
    <property type="entry name" value="PROKAR_LIPOPROTEIN"/>
    <property type="match status" value="1"/>
</dbReference>
<organism evidence="3 4">
    <name type="scientific">Pontibacter qinzhouensis</name>
    <dbReference type="NCBI Taxonomy" id="2603253"/>
    <lineage>
        <taxon>Bacteria</taxon>
        <taxon>Pseudomonadati</taxon>
        <taxon>Bacteroidota</taxon>
        <taxon>Cytophagia</taxon>
        <taxon>Cytophagales</taxon>
        <taxon>Hymenobacteraceae</taxon>
        <taxon>Pontibacter</taxon>
    </lineage>
</organism>
<dbReference type="AlphaFoldDB" id="A0A5C8K8B2"/>
<feature type="compositionally biased region" description="Polar residues" evidence="1">
    <location>
        <begin position="25"/>
        <end position="40"/>
    </location>
</feature>
<evidence type="ECO:0000313" key="4">
    <source>
        <dbReference type="Proteomes" id="UP000321926"/>
    </source>
</evidence>
<feature type="chain" id="PRO_5023022784" description="Lipoprotein" evidence="2">
    <location>
        <begin position="23"/>
        <end position="206"/>
    </location>
</feature>
<evidence type="ECO:0000256" key="1">
    <source>
        <dbReference type="SAM" id="MobiDB-lite"/>
    </source>
</evidence>
<reference evidence="3 4" key="1">
    <citation type="submission" date="2019-08" db="EMBL/GenBank/DDBJ databases">
        <authorList>
            <person name="Shi S."/>
        </authorList>
    </citation>
    <scope>NUCLEOTIDE SEQUENCE [LARGE SCALE GENOMIC DNA]</scope>
    <source>
        <strain evidence="3 4">GY10130</strain>
    </source>
</reference>
<dbReference type="RefSeq" id="WP_147920833.1">
    <property type="nucleotide sequence ID" value="NZ_VRTY01000016.1"/>
</dbReference>
<dbReference type="EMBL" id="VRTY01000016">
    <property type="protein sequence ID" value="TXK49645.1"/>
    <property type="molecule type" value="Genomic_DNA"/>
</dbReference>
<accession>A0A5C8K8B2</accession>
<protein>
    <recommendedName>
        <fullName evidence="5">Lipoprotein</fullName>
    </recommendedName>
</protein>
<name>A0A5C8K8B2_9BACT</name>
<proteinExistence type="predicted"/>